<protein>
    <submittedName>
        <fullName evidence="1">Uncharacterized protein</fullName>
    </submittedName>
</protein>
<dbReference type="EMBL" id="JAABFR010000545">
    <property type="protein sequence ID" value="MBD4335961.1"/>
    <property type="molecule type" value="Genomic_DNA"/>
</dbReference>
<gene>
    <name evidence="1" type="ORF">GUH15_07800</name>
</gene>
<dbReference type="SUPFAM" id="SSF88946">
    <property type="entry name" value="Sigma2 domain of RNA polymerase sigma factors"/>
    <property type="match status" value="1"/>
</dbReference>
<sequence>ETFDYTKGRRFSTYASRCIDNAITHQRKHIREFQERHISVVSNSMAGTKPSHGAAS</sequence>
<comment type="caution">
    <text evidence="1">The sequence shown here is derived from an EMBL/GenBank/DDBJ whole genome shotgun (WGS) entry which is preliminary data.</text>
</comment>
<organism evidence="1 2">
    <name type="scientific">Xanthomonas citri pv. citri</name>
    <dbReference type="NCBI Taxonomy" id="611301"/>
    <lineage>
        <taxon>Bacteria</taxon>
        <taxon>Pseudomonadati</taxon>
        <taxon>Pseudomonadota</taxon>
        <taxon>Gammaproteobacteria</taxon>
        <taxon>Lysobacterales</taxon>
        <taxon>Lysobacteraceae</taxon>
        <taxon>Xanthomonas</taxon>
    </lineage>
</organism>
<dbReference type="AlphaFoldDB" id="A0A8I0GYH8"/>
<proteinExistence type="predicted"/>
<evidence type="ECO:0000313" key="2">
    <source>
        <dbReference type="Proteomes" id="UP000653002"/>
    </source>
</evidence>
<reference evidence="1" key="1">
    <citation type="submission" date="2020-01" db="EMBL/GenBank/DDBJ databases">
        <authorList>
            <person name="Richard D."/>
        </authorList>
    </citation>
    <scope>NUCLEOTIDE SEQUENCE</scope>
    <source>
        <strain evidence="1">JP541</strain>
    </source>
</reference>
<dbReference type="InterPro" id="IPR013325">
    <property type="entry name" value="RNA_pol_sigma_r2"/>
</dbReference>
<dbReference type="Proteomes" id="UP000653002">
    <property type="component" value="Unassembled WGS sequence"/>
</dbReference>
<accession>A0A8I0GYH8</accession>
<dbReference type="GO" id="GO:0006352">
    <property type="term" value="P:DNA-templated transcription initiation"/>
    <property type="evidence" value="ECO:0007669"/>
    <property type="project" value="InterPro"/>
</dbReference>
<dbReference type="Gene3D" id="1.20.120.1810">
    <property type="match status" value="1"/>
</dbReference>
<evidence type="ECO:0000313" key="1">
    <source>
        <dbReference type="EMBL" id="MBD4335961.1"/>
    </source>
</evidence>
<name>A0A8I0GYH8_XANCI</name>
<feature type="non-terminal residue" evidence="1">
    <location>
        <position position="1"/>
    </location>
</feature>
<dbReference type="GO" id="GO:0003700">
    <property type="term" value="F:DNA-binding transcription factor activity"/>
    <property type="evidence" value="ECO:0007669"/>
    <property type="project" value="InterPro"/>
</dbReference>